<dbReference type="InterPro" id="IPR000524">
    <property type="entry name" value="Tscrpt_reg_HTH_GntR"/>
</dbReference>
<dbReference type="CDD" id="cd07377">
    <property type="entry name" value="WHTH_GntR"/>
    <property type="match status" value="1"/>
</dbReference>
<dbReference type="SMART" id="SM00895">
    <property type="entry name" value="FCD"/>
    <property type="match status" value="1"/>
</dbReference>
<dbReference type="EMBL" id="CP121689">
    <property type="protein sequence ID" value="WZL76123.1"/>
    <property type="molecule type" value="Genomic_DNA"/>
</dbReference>
<dbReference type="Proteomes" id="UP001461341">
    <property type="component" value="Chromosome"/>
</dbReference>
<proteinExistence type="predicted"/>
<evidence type="ECO:0000256" key="2">
    <source>
        <dbReference type="ARBA" id="ARBA00023125"/>
    </source>
</evidence>
<dbReference type="SUPFAM" id="SSF46785">
    <property type="entry name" value="Winged helix' DNA-binding domain"/>
    <property type="match status" value="1"/>
</dbReference>
<evidence type="ECO:0000313" key="6">
    <source>
        <dbReference type="Proteomes" id="UP001461341"/>
    </source>
</evidence>
<dbReference type="Pfam" id="PF00392">
    <property type="entry name" value="GntR"/>
    <property type="match status" value="1"/>
</dbReference>
<dbReference type="RefSeq" id="WP_369018281.1">
    <property type="nucleotide sequence ID" value="NZ_CP121689.1"/>
</dbReference>
<dbReference type="PANTHER" id="PTHR43537:SF51">
    <property type="entry name" value="HTH-TYPE TRANSCRIPTIONAL REGULATOR LGOR-RELATED"/>
    <property type="match status" value="1"/>
</dbReference>
<dbReference type="InterPro" id="IPR036388">
    <property type="entry name" value="WH-like_DNA-bd_sf"/>
</dbReference>
<evidence type="ECO:0000256" key="3">
    <source>
        <dbReference type="ARBA" id="ARBA00023163"/>
    </source>
</evidence>
<organism evidence="5 6">
    <name type="scientific">Thermatribacter velox</name>
    <dbReference type="NCBI Taxonomy" id="3039681"/>
    <lineage>
        <taxon>Bacteria</taxon>
        <taxon>Pseudomonadati</taxon>
        <taxon>Atribacterota</taxon>
        <taxon>Atribacteria</taxon>
        <taxon>Atribacterales</taxon>
        <taxon>Thermatribacteraceae</taxon>
        <taxon>Thermatribacter</taxon>
    </lineage>
</organism>
<dbReference type="PROSITE" id="PS50949">
    <property type="entry name" value="HTH_GNTR"/>
    <property type="match status" value="1"/>
</dbReference>
<feature type="domain" description="HTH gntR-type" evidence="4">
    <location>
        <begin position="12"/>
        <end position="79"/>
    </location>
</feature>
<dbReference type="PRINTS" id="PR00035">
    <property type="entry name" value="HTHGNTR"/>
</dbReference>
<evidence type="ECO:0000313" key="5">
    <source>
        <dbReference type="EMBL" id="WZL76123.1"/>
    </source>
</evidence>
<dbReference type="PANTHER" id="PTHR43537">
    <property type="entry name" value="TRANSCRIPTIONAL REGULATOR, GNTR FAMILY"/>
    <property type="match status" value="1"/>
</dbReference>
<dbReference type="InterPro" id="IPR011711">
    <property type="entry name" value="GntR_C"/>
</dbReference>
<evidence type="ECO:0000256" key="1">
    <source>
        <dbReference type="ARBA" id="ARBA00023015"/>
    </source>
</evidence>
<name>A0ABZ2YCT4_9BACT</name>
<keyword evidence="3" id="KW-0804">Transcription</keyword>
<dbReference type="SMART" id="SM00345">
    <property type="entry name" value="HTH_GNTR"/>
    <property type="match status" value="1"/>
</dbReference>
<reference evidence="5 6" key="1">
    <citation type="submission" date="2023-03" db="EMBL/GenBank/DDBJ databases">
        <title>Novel Species.</title>
        <authorList>
            <person name="Ma S."/>
        </authorList>
    </citation>
    <scope>NUCLEOTIDE SEQUENCE [LARGE SCALE GENOMIC DNA]</scope>
    <source>
        <strain evidence="5 6">B11</strain>
    </source>
</reference>
<dbReference type="SUPFAM" id="SSF48008">
    <property type="entry name" value="GntR ligand-binding domain-like"/>
    <property type="match status" value="1"/>
</dbReference>
<dbReference type="Gene3D" id="1.20.120.530">
    <property type="entry name" value="GntR ligand-binding domain-like"/>
    <property type="match status" value="1"/>
</dbReference>
<dbReference type="Gene3D" id="1.10.10.10">
    <property type="entry name" value="Winged helix-like DNA-binding domain superfamily/Winged helix DNA-binding domain"/>
    <property type="match status" value="1"/>
</dbReference>
<keyword evidence="6" id="KW-1185">Reference proteome</keyword>
<protein>
    <submittedName>
        <fullName evidence="5">GntR family transcriptional regulator</fullName>
    </submittedName>
</protein>
<keyword evidence="1" id="KW-0805">Transcription regulation</keyword>
<gene>
    <name evidence="5" type="ORF">QBE54_11210</name>
</gene>
<dbReference type="Pfam" id="PF07729">
    <property type="entry name" value="FCD"/>
    <property type="match status" value="1"/>
</dbReference>
<accession>A0ABZ2YCT4</accession>
<sequence>MSNFHLIRKQSSSAREAAYKSLKTNIILLHLKPGQVITEQQIAETLSVSRTPVREAFIKLAHEGLLETYPQKGTMVSLIDMERVEEARFMRRILEKEILRLACQQFPEELVFELRSNLALQEICLEEKNFLRLFELDEDFHRIIYRGCNKERIWDLVSQISADFKRIRVLKLSSSINVKEVVKQHQEILSTILKQETSRIDNLVEEHLHTRDSKLKSLYKLYPEYFKTGGDKESKSFF</sequence>
<keyword evidence="2" id="KW-0238">DNA-binding</keyword>
<evidence type="ECO:0000259" key="4">
    <source>
        <dbReference type="PROSITE" id="PS50949"/>
    </source>
</evidence>
<dbReference type="InterPro" id="IPR036390">
    <property type="entry name" value="WH_DNA-bd_sf"/>
</dbReference>
<dbReference type="InterPro" id="IPR008920">
    <property type="entry name" value="TF_FadR/GntR_C"/>
</dbReference>